<feature type="transmembrane region" description="Helical" evidence="1">
    <location>
        <begin position="49"/>
        <end position="70"/>
    </location>
</feature>
<dbReference type="OrthoDB" id="2535105at2759"/>
<feature type="transmembrane region" description="Helical" evidence="1">
    <location>
        <begin position="12"/>
        <end position="37"/>
    </location>
</feature>
<dbReference type="AlphaFoldDB" id="A0A9P5PBG4"/>
<keyword evidence="1" id="KW-0812">Transmembrane</keyword>
<dbReference type="Proteomes" id="UP000772434">
    <property type="component" value="Unassembled WGS sequence"/>
</dbReference>
<evidence type="ECO:0000313" key="3">
    <source>
        <dbReference type="Proteomes" id="UP000772434"/>
    </source>
</evidence>
<comment type="caution">
    <text evidence="2">The sequence shown here is derived from an EMBL/GenBank/DDBJ whole genome shotgun (WGS) entry which is preliminary data.</text>
</comment>
<gene>
    <name evidence="2" type="ORF">BDP27DRAFT_1239581</name>
</gene>
<dbReference type="EMBL" id="JADNRY010000329">
    <property type="protein sequence ID" value="KAF9059065.1"/>
    <property type="molecule type" value="Genomic_DNA"/>
</dbReference>
<proteinExistence type="predicted"/>
<keyword evidence="1" id="KW-0472">Membrane</keyword>
<keyword evidence="1" id="KW-1133">Transmembrane helix</keyword>
<keyword evidence="3" id="KW-1185">Reference proteome</keyword>
<evidence type="ECO:0000313" key="2">
    <source>
        <dbReference type="EMBL" id="KAF9059065.1"/>
    </source>
</evidence>
<organism evidence="2 3">
    <name type="scientific">Rhodocollybia butyracea</name>
    <dbReference type="NCBI Taxonomy" id="206335"/>
    <lineage>
        <taxon>Eukaryota</taxon>
        <taxon>Fungi</taxon>
        <taxon>Dikarya</taxon>
        <taxon>Basidiomycota</taxon>
        <taxon>Agaricomycotina</taxon>
        <taxon>Agaricomycetes</taxon>
        <taxon>Agaricomycetidae</taxon>
        <taxon>Agaricales</taxon>
        <taxon>Marasmiineae</taxon>
        <taxon>Omphalotaceae</taxon>
        <taxon>Rhodocollybia</taxon>
    </lineage>
</organism>
<name>A0A9P5PBG4_9AGAR</name>
<sequence>MTALVPLDNLLSAAFIGIILSTIIYGVTCLQVYQYFTHHLYKDTTSLKIFVSLFVTIDTFHVALLVTFYYEYTVTNFGDYIFLSRSTGKLCFMLWMK</sequence>
<reference evidence="2" key="1">
    <citation type="submission" date="2020-11" db="EMBL/GenBank/DDBJ databases">
        <authorList>
            <consortium name="DOE Joint Genome Institute"/>
            <person name="Ahrendt S."/>
            <person name="Riley R."/>
            <person name="Andreopoulos W."/>
            <person name="Labutti K."/>
            <person name="Pangilinan J."/>
            <person name="Ruiz-Duenas F.J."/>
            <person name="Barrasa J.M."/>
            <person name="Sanchez-Garcia M."/>
            <person name="Camarero S."/>
            <person name="Miyauchi S."/>
            <person name="Serrano A."/>
            <person name="Linde D."/>
            <person name="Babiker R."/>
            <person name="Drula E."/>
            <person name="Ayuso-Fernandez I."/>
            <person name="Pacheco R."/>
            <person name="Padilla G."/>
            <person name="Ferreira P."/>
            <person name="Barriuso J."/>
            <person name="Kellner H."/>
            <person name="Castanera R."/>
            <person name="Alfaro M."/>
            <person name="Ramirez L."/>
            <person name="Pisabarro A.G."/>
            <person name="Kuo A."/>
            <person name="Tritt A."/>
            <person name="Lipzen A."/>
            <person name="He G."/>
            <person name="Yan M."/>
            <person name="Ng V."/>
            <person name="Cullen D."/>
            <person name="Martin F."/>
            <person name="Rosso M.-N."/>
            <person name="Henrissat B."/>
            <person name="Hibbett D."/>
            <person name="Martinez A.T."/>
            <person name="Grigoriev I.V."/>
        </authorList>
    </citation>
    <scope>NUCLEOTIDE SEQUENCE</scope>
    <source>
        <strain evidence="2">AH 40177</strain>
    </source>
</reference>
<accession>A0A9P5PBG4</accession>
<protein>
    <submittedName>
        <fullName evidence="2">Uncharacterized protein</fullName>
    </submittedName>
</protein>
<evidence type="ECO:0000256" key="1">
    <source>
        <dbReference type="SAM" id="Phobius"/>
    </source>
</evidence>